<keyword evidence="1" id="KW-0472">Membrane</keyword>
<evidence type="ECO:0000313" key="4">
    <source>
        <dbReference type="Proteomes" id="UP001208131"/>
    </source>
</evidence>
<feature type="transmembrane region" description="Helical" evidence="1">
    <location>
        <begin position="67"/>
        <end position="88"/>
    </location>
</feature>
<gene>
    <name evidence="3" type="ORF">OCV57_05545</name>
</gene>
<evidence type="ECO:0000313" key="3">
    <source>
        <dbReference type="EMBL" id="MCU6705385.1"/>
    </source>
</evidence>
<proteinExistence type="predicted"/>
<dbReference type="RefSeq" id="WP_256321681.1">
    <property type="nucleotide sequence ID" value="NZ_JAOQJZ010000004.1"/>
</dbReference>
<name>A0AAE3IGD2_9FIRM</name>
<evidence type="ECO:0008006" key="5">
    <source>
        <dbReference type="Google" id="ProtNLM"/>
    </source>
</evidence>
<evidence type="ECO:0000256" key="1">
    <source>
        <dbReference type="SAM" id="Phobius"/>
    </source>
</evidence>
<reference evidence="3 4" key="1">
    <citation type="journal article" date="2021" name="ISME Commun">
        <title>Automated analysis of genomic sequences facilitates high-throughput and comprehensive description of bacteria.</title>
        <authorList>
            <person name="Hitch T.C.A."/>
        </authorList>
    </citation>
    <scope>NUCLEOTIDE SEQUENCE [LARGE SCALE GENOMIC DNA]</scope>
    <source>
        <strain evidence="3 4">Sanger_31</strain>
    </source>
</reference>
<keyword evidence="1" id="KW-0812">Transmembrane</keyword>
<keyword evidence="4" id="KW-1185">Reference proteome</keyword>
<evidence type="ECO:0000256" key="2">
    <source>
        <dbReference type="SAM" id="SignalP"/>
    </source>
</evidence>
<feature type="chain" id="PRO_5042070678" description="LPXTG cell wall anchor domain-containing protein" evidence="2">
    <location>
        <begin position="28"/>
        <end position="91"/>
    </location>
</feature>
<organism evidence="3 4">
    <name type="scientific">Hominimerdicola aceti</name>
    <dbReference type="NCBI Taxonomy" id="2981726"/>
    <lineage>
        <taxon>Bacteria</taxon>
        <taxon>Bacillati</taxon>
        <taxon>Bacillota</taxon>
        <taxon>Clostridia</taxon>
        <taxon>Eubacteriales</taxon>
        <taxon>Oscillospiraceae</taxon>
        <taxon>Hominimerdicola</taxon>
    </lineage>
</organism>
<dbReference type="AlphaFoldDB" id="A0AAE3IGD2"/>
<sequence>MRTRKLLSGLGAAVMSLMMIIPWAVYADSPQTEDSSIVTESSAAEAMAEQEVIKAQKNSTQNTETDWVLFGCIGGGAVVVLIMIGLMAKKK</sequence>
<feature type="signal peptide" evidence="2">
    <location>
        <begin position="1"/>
        <end position="27"/>
    </location>
</feature>
<dbReference type="EMBL" id="JAOQJZ010000004">
    <property type="protein sequence ID" value="MCU6705385.1"/>
    <property type="molecule type" value="Genomic_DNA"/>
</dbReference>
<accession>A0AAE3IGD2</accession>
<keyword evidence="2" id="KW-0732">Signal</keyword>
<comment type="caution">
    <text evidence="3">The sequence shown here is derived from an EMBL/GenBank/DDBJ whole genome shotgun (WGS) entry which is preliminary data.</text>
</comment>
<dbReference type="Proteomes" id="UP001208131">
    <property type="component" value="Unassembled WGS sequence"/>
</dbReference>
<keyword evidence="1" id="KW-1133">Transmembrane helix</keyword>
<protein>
    <recommendedName>
        <fullName evidence="5">LPXTG cell wall anchor domain-containing protein</fullName>
    </recommendedName>
</protein>